<evidence type="ECO:0000256" key="4">
    <source>
        <dbReference type="ARBA" id="ARBA00023125"/>
    </source>
</evidence>
<name>A0A1A9VBC2_GLOAU</name>
<protein>
    <recommendedName>
        <fullName evidence="6">THAP-type domain-containing protein</fullName>
    </recommendedName>
</protein>
<keyword evidence="3" id="KW-0862">Zinc</keyword>
<accession>A0A1A9VBC2</accession>
<dbReference type="SUPFAM" id="SSF57716">
    <property type="entry name" value="Glucocorticoid receptor-like (DNA-binding domain)"/>
    <property type="match status" value="1"/>
</dbReference>
<dbReference type="VEuPathDB" id="VectorBase:GAUT031767"/>
<organism evidence="7 8">
    <name type="scientific">Glossina austeni</name>
    <name type="common">Savannah tsetse fly</name>
    <dbReference type="NCBI Taxonomy" id="7395"/>
    <lineage>
        <taxon>Eukaryota</taxon>
        <taxon>Metazoa</taxon>
        <taxon>Ecdysozoa</taxon>
        <taxon>Arthropoda</taxon>
        <taxon>Hexapoda</taxon>
        <taxon>Insecta</taxon>
        <taxon>Pterygota</taxon>
        <taxon>Neoptera</taxon>
        <taxon>Endopterygota</taxon>
        <taxon>Diptera</taxon>
        <taxon>Brachycera</taxon>
        <taxon>Muscomorpha</taxon>
        <taxon>Hippoboscoidea</taxon>
        <taxon>Glossinidae</taxon>
        <taxon>Glossina</taxon>
    </lineage>
</organism>
<dbReference type="SMART" id="SM00980">
    <property type="entry name" value="THAP"/>
    <property type="match status" value="1"/>
</dbReference>
<evidence type="ECO:0000256" key="5">
    <source>
        <dbReference type="PROSITE-ProRule" id="PRU00309"/>
    </source>
</evidence>
<dbReference type="EnsemblMetazoa" id="GAUT031767-RA">
    <property type="protein sequence ID" value="GAUT031767-PA"/>
    <property type="gene ID" value="GAUT031767"/>
</dbReference>
<evidence type="ECO:0000256" key="1">
    <source>
        <dbReference type="ARBA" id="ARBA00022723"/>
    </source>
</evidence>
<dbReference type="Pfam" id="PF05485">
    <property type="entry name" value="THAP"/>
    <property type="match status" value="1"/>
</dbReference>
<keyword evidence="4 5" id="KW-0238">DNA-binding</keyword>
<dbReference type="InterPro" id="IPR006612">
    <property type="entry name" value="THAP_Znf"/>
</dbReference>
<dbReference type="Proteomes" id="UP000078200">
    <property type="component" value="Unassembled WGS sequence"/>
</dbReference>
<keyword evidence="8" id="KW-1185">Reference proteome</keyword>
<evidence type="ECO:0000256" key="2">
    <source>
        <dbReference type="ARBA" id="ARBA00022771"/>
    </source>
</evidence>
<sequence length="271" mass="30826">MVLRACAYKDCENYILDGARSGKFTLFQFPKNPERFQRWLELGQAPANLPNSSYQYCSDHFDSIYFSQSGRRIALVGLAEPFPYVKATLTPDINTINITNDLQFYEDNADALVGYELTEDCQGNDHEQDIVVSTVQEDEDDAIVKVHETKRDNNFSGTKRKLLNESNIRQHKKKVSKTYALSVEDFVGTAADISDSDEHLENDISSEISEIDAASLIDDKAAVTTFIYKGEEYVQMSKDYYVKEKMELLKRLHKMKSAIKSIKGILRATET</sequence>
<evidence type="ECO:0000313" key="7">
    <source>
        <dbReference type="EnsemblMetazoa" id="GAUT031767-PA"/>
    </source>
</evidence>
<dbReference type="PROSITE" id="PS50950">
    <property type="entry name" value="ZF_THAP"/>
    <property type="match status" value="1"/>
</dbReference>
<proteinExistence type="predicted"/>
<evidence type="ECO:0000313" key="8">
    <source>
        <dbReference type="Proteomes" id="UP000078200"/>
    </source>
</evidence>
<evidence type="ECO:0000259" key="6">
    <source>
        <dbReference type="PROSITE" id="PS50950"/>
    </source>
</evidence>
<keyword evidence="2 5" id="KW-0863">Zinc-finger</keyword>
<dbReference type="GO" id="GO:0008270">
    <property type="term" value="F:zinc ion binding"/>
    <property type="evidence" value="ECO:0007669"/>
    <property type="project" value="UniProtKB-KW"/>
</dbReference>
<keyword evidence="1" id="KW-0479">Metal-binding</keyword>
<reference evidence="7" key="1">
    <citation type="submission" date="2020-05" db="UniProtKB">
        <authorList>
            <consortium name="EnsemblMetazoa"/>
        </authorList>
    </citation>
    <scope>IDENTIFICATION</scope>
    <source>
        <strain evidence="7">TTRI</strain>
    </source>
</reference>
<dbReference type="GO" id="GO:0003677">
    <property type="term" value="F:DNA binding"/>
    <property type="evidence" value="ECO:0007669"/>
    <property type="project" value="UniProtKB-UniRule"/>
</dbReference>
<evidence type="ECO:0000256" key="3">
    <source>
        <dbReference type="ARBA" id="ARBA00022833"/>
    </source>
</evidence>
<dbReference type="AlphaFoldDB" id="A0A1A9VBC2"/>
<feature type="domain" description="THAP-type" evidence="6">
    <location>
        <begin position="1"/>
        <end position="84"/>
    </location>
</feature>